<gene>
    <name evidence="2" type="primary">LOC101847011</name>
</gene>
<dbReference type="Proteomes" id="UP000694888">
    <property type="component" value="Unplaced"/>
</dbReference>
<sequence length="239" mass="26809">MFKVDVMLHAPLRDHLGTNSDLRVEVMTLSLQLDTLFKQEILSHPSHKIDHGKTSSSFTDKANVVHSHLQQTLAKSHNPKPPEVFLQDSCLDRLFPRVAAYLCQPNQLSISYKKTDVDNYLCQLSALHHTLALAQQIQGDVISQPRPKYLAHQLAVLYQTISAIPSGSKSLERHRANIEENFKALKTSIAEITEDEEEELSSEVREWVTELCDSIAQVISSLPAEITQELGPLALVLQD</sequence>
<dbReference type="RefSeq" id="XP_005090904.2">
    <property type="nucleotide sequence ID" value="XM_005090847.3"/>
</dbReference>
<evidence type="ECO:0000313" key="1">
    <source>
        <dbReference type="Proteomes" id="UP000694888"/>
    </source>
</evidence>
<evidence type="ECO:0000313" key="2">
    <source>
        <dbReference type="RefSeq" id="XP_005090904.2"/>
    </source>
</evidence>
<organism evidence="1 2">
    <name type="scientific">Aplysia californica</name>
    <name type="common">California sea hare</name>
    <dbReference type="NCBI Taxonomy" id="6500"/>
    <lineage>
        <taxon>Eukaryota</taxon>
        <taxon>Metazoa</taxon>
        <taxon>Spiralia</taxon>
        <taxon>Lophotrochozoa</taxon>
        <taxon>Mollusca</taxon>
        <taxon>Gastropoda</taxon>
        <taxon>Heterobranchia</taxon>
        <taxon>Euthyneura</taxon>
        <taxon>Tectipleura</taxon>
        <taxon>Aplysiida</taxon>
        <taxon>Aplysioidea</taxon>
        <taxon>Aplysiidae</taxon>
        <taxon>Aplysia</taxon>
    </lineage>
</organism>
<dbReference type="GeneID" id="101847011"/>
<accession>A0ABM0JD24</accession>
<reference evidence="2" key="1">
    <citation type="submission" date="2025-08" db="UniProtKB">
        <authorList>
            <consortium name="RefSeq"/>
        </authorList>
    </citation>
    <scope>IDENTIFICATION</scope>
</reference>
<keyword evidence="1" id="KW-1185">Reference proteome</keyword>
<protein>
    <submittedName>
        <fullName evidence="2">Uncharacterized protein LOC101847011</fullName>
    </submittedName>
</protein>
<name>A0ABM0JD24_APLCA</name>
<proteinExistence type="predicted"/>